<dbReference type="Proteomes" id="UP000632195">
    <property type="component" value="Unassembled WGS sequence"/>
</dbReference>
<dbReference type="Pfam" id="PF00766">
    <property type="entry name" value="ETF_alpha"/>
    <property type="match status" value="1"/>
</dbReference>
<comment type="caution">
    <text evidence="2">The sequence shown here is derived from an EMBL/GenBank/DDBJ whole genome shotgun (WGS) entry which is preliminary data.</text>
</comment>
<dbReference type="InterPro" id="IPR033948">
    <property type="entry name" value="ETF_beta_N"/>
</dbReference>
<protein>
    <submittedName>
        <fullName evidence="2">Electron transfer flavoprotein subunit alpha</fullName>
    </submittedName>
</protein>
<accession>A0AA37BQQ7</accession>
<dbReference type="CDD" id="cd01714">
    <property type="entry name" value="ETF_beta"/>
    <property type="match status" value="1"/>
</dbReference>
<name>A0AA37BQQ7_9ARCH</name>
<feature type="domain" description="Electron transfer flavoprotein alpha/beta-subunit N-terminal" evidence="1">
    <location>
        <begin position="22"/>
        <end position="208"/>
    </location>
</feature>
<evidence type="ECO:0000313" key="2">
    <source>
        <dbReference type="EMBL" id="GGM68800.1"/>
    </source>
</evidence>
<organism evidence="2 3">
    <name type="scientific">Thermogymnomonas acidicola</name>
    <dbReference type="NCBI Taxonomy" id="399579"/>
    <lineage>
        <taxon>Archaea</taxon>
        <taxon>Methanobacteriati</taxon>
        <taxon>Thermoplasmatota</taxon>
        <taxon>Thermoplasmata</taxon>
        <taxon>Thermoplasmatales</taxon>
        <taxon>Thermogymnomonas</taxon>
    </lineage>
</organism>
<reference evidence="2" key="1">
    <citation type="journal article" date="2014" name="Int. J. Syst. Evol. Microbiol.">
        <title>Complete genome sequence of Corynebacterium casei LMG S-19264T (=DSM 44701T), isolated from a smear-ripened cheese.</title>
        <authorList>
            <consortium name="US DOE Joint Genome Institute (JGI-PGF)"/>
            <person name="Walter F."/>
            <person name="Albersmeier A."/>
            <person name="Kalinowski J."/>
            <person name="Ruckert C."/>
        </authorList>
    </citation>
    <scope>NUCLEOTIDE SEQUENCE</scope>
    <source>
        <strain evidence="2">JCM 13583</strain>
    </source>
</reference>
<evidence type="ECO:0000313" key="3">
    <source>
        <dbReference type="Proteomes" id="UP000632195"/>
    </source>
</evidence>
<sequence length="575" mass="63174">MKVLVLAKQVPDVNMIRFDPQTNRIIRENVPLMMNSFDKKAVEEAIRISERYGWQTCVATMGPPQAAEMLNEALRMGINEAFLITDRAFGGSDTWVTARVLARFAEKYGADLVLTGKYSLDGETSQVPPEVATMLGVPFIPSVSKIEIGESLTVEQEMEDGLYTCTVPVPCVLSVSEKINRARAIKPDTPQMYERIRSVDAAWLGIDVNGARDSPTVVVGTQKVESQRNVQFIEPDGHLYEKVMEIIERSRAREEVRTVSLSNIKGEKEAWAIALDDARVSMEVASKVAEIASASGLRVRVIGNVDFRGGEAPPAHRLEVLEGGDSVAIANYISSRIRELRPEFVLFPSTTRGREVSSIVAAKLSLGLTADCIDVSYEGGRLVQFKPAFGGGVVARIVSKTKPEMATARPGMFRVVKCDIKPEVERIRLEPASSVKYTGFTPVPSDFRPLGASRIILSIGRGIRKRENIQKVLKLAEILGASVGGSRPIVDMNFLPRQQQVGLTGSAVSPDVYIAMGISGQDNHVVGIRYANRVIAVNTDRNAPIFRYSDYGIVMDMMEFVDSFIQFLSGKQEKA</sequence>
<dbReference type="AlphaFoldDB" id="A0AA37BQQ7"/>
<keyword evidence="3" id="KW-1185">Reference proteome</keyword>
<proteinExistence type="predicted"/>
<gene>
    <name evidence="2" type="ORF">GCM10007108_03670</name>
</gene>
<evidence type="ECO:0000259" key="1">
    <source>
        <dbReference type="SMART" id="SM00893"/>
    </source>
</evidence>
<dbReference type="InterPro" id="IPR014729">
    <property type="entry name" value="Rossmann-like_a/b/a_fold"/>
</dbReference>
<dbReference type="InterPro" id="IPR029035">
    <property type="entry name" value="DHS-like_NAD/FAD-binding_dom"/>
</dbReference>
<dbReference type="Gene3D" id="3.40.50.620">
    <property type="entry name" value="HUPs"/>
    <property type="match status" value="2"/>
</dbReference>
<dbReference type="InterPro" id="IPR014730">
    <property type="entry name" value="ETF_a/b_N"/>
</dbReference>
<dbReference type="SUPFAM" id="SSF52402">
    <property type="entry name" value="Adenine nucleotide alpha hydrolases-like"/>
    <property type="match status" value="2"/>
</dbReference>
<dbReference type="SUPFAM" id="SSF52467">
    <property type="entry name" value="DHS-like NAD/FAD-binding domain"/>
    <property type="match status" value="1"/>
</dbReference>
<dbReference type="EMBL" id="BMNY01000001">
    <property type="protein sequence ID" value="GGM68800.1"/>
    <property type="molecule type" value="Genomic_DNA"/>
</dbReference>
<dbReference type="InterPro" id="IPR014731">
    <property type="entry name" value="ETF_asu_C"/>
</dbReference>
<dbReference type="SMART" id="SM00893">
    <property type="entry name" value="ETF"/>
    <property type="match status" value="2"/>
</dbReference>
<dbReference type="GO" id="GO:0009055">
    <property type="term" value="F:electron transfer activity"/>
    <property type="evidence" value="ECO:0007669"/>
    <property type="project" value="InterPro"/>
</dbReference>
<dbReference type="PANTHER" id="PTHR21294:SF17">
    <property type="entry name" value="PROTEIN FIXA"/>
    <property type="match status" value="1"/>
</dbReference>
<dbReference type="PANTHER" id="PTHR21294">
    <property type="entry name" value="ELECTRON TRANSFER FLAVOPROTEIN BETA-SUBUNIT"/>
    <property type="match status" value="1"/>
</dbReference>
<reference evidence="2" key="2">
    <citation type="submission" date="2022-09" db="EMBL/GenBank/DDBJ databases">
        <authorList>
            <person name="Sun Q."/>
            <person name="Ohkuma M."/>
        </authorList>
    </citation>
    <scope>NUCLEOTIDE SEQUENCE</scope>
    <source>
        <strain evidence="2">JCM 13583</strain>
    </source>
</reference>
<feature type="domain" description="Electron transfer flavoprotein alpha/beta-subunit N-terminal" evidence="1">
    <location>
        <begin position="270"/>
        <end position="442"/>
    </location>
</feature>
<dbReference type="InterPro" id="IPR012255">
    <property type="entry name" value="ETF_b"/>
</dbReference>
<dbReference type="Gene3D" id="3.40.50.1220">
    <property type="entry name" value="TPP-binding domain"/>
    <property type="match status" value="1"/>
</dbReference>
<dbReference type="Pfam" id="PF01012">
    <property type="entry name" value="ETF"/>
    <property type="match status" value="2"/>
</dbReference>
<dbReference type="RefSeq" id="WP_188679813.1">
    <property type="nucleotide sequence ID" value="NZ_BMNY01000001.1"/>
</dbReference>